<feature type="region of interest" description="Disordered" evidence="1">
    <location>
        <begin position="44"/>
        <end position="112"/>
    </location>
</feature>
<evidence type="ECO:0000313" key="3">
    <source>
        <dbReference type="EMBL" id="KAB1077293.1"/>
    </source>
</evidence>
<sequence length="112" mass="12522">MRRSALILLATAWSPCAGAQSLATDDIASCSIIRDPTAQRICIESARQSRPASTFDPTAEKLRRERRAAPRPDALSPRAERDRADKDRARRRRPDDSAADSAKPKDWRLQIP</sequence>
<evidence type="ECO:0000256" key="1">
    <source>
        <dbReference type="SAM" id="MobiDB-lite"/>
    </source>
</evidence>
<protein>
    <submittedName>
        <fullName evidence="3">Uncharacterized protein</fullName>
    </submittedName>
</protein>
<gene>
    <name evidence="3" type="ORF">F6X53_19600</name>
</gene>
<keyword evidence="4" id="KW-1185">Reference proteome</keyword>
<dbReference type="Proteomes" id="UP000474159">
    <property type="component" value="Unassembled WGS sequence"/>
</dbReference>
<organism evidence="3 4">
    <name type="scientific">Methylobacterium soli</name>
    <dbReference type="NCBI Taxonomy" id="553447"/>
    <lineage>
        <taxon>Bacteria</taxon>
        <taxon>Pseudomonadati</taxon>
        <taxon>Pseudomonadota</taxon>
        <taxon>Alphaproteobacteria</taxon>
        <taxon>Hyphomicrobiales</taxon>
        <taxon>Methylobacteriaceae</taxon>
        <taxon>Methylobacterium</taxon>
    </lineage>
</organism>
<feature type="compositionally biased region" description="Basic and acidic residues" evidence="1">
    <location>
        <begin position="78"/>
        <end position="112"/>
    </location>
</feature>
<dbReference type="OrthoDB" id="9873333at2"/>
<comment type="caution">
    <text evidence="3">The sequence shown here is derived from an EMBL/GenBank/DDBJ whole genome shotgun (WGS) entry which is preliminary data.</text>
</comment>
<evidence type="ECO:0000256" key="2">
    <source>
        <dbReference type="SAM" id="SignalP"/>
    </source>
</evidence>
<dbReference type="EMBL" id="VZZK01000022">
    <property type="protein sequence ID" value="KAB1077293.1"/>
    <property type="molecule type" value="Genomic_DNA"/>
</dbReference>
<accession>A0A6L3SXF1</accession>
<keyword evidence="2" id="KW-0732">Signal</keyword>
<name>A0A6L3SXF1_9HYPH</name>
<reference evidence="3 4" key="1">
    <citation type="submission" date="2019-09" db="EMBL/GenBank/DDBJ databases">
        <title>YIM 48816 draft genome.</title>
        <authorList>
            <person name="Jiang L."/>
        </authorList>
    </citation>
    <scope>NUCLEOTIDE SEQUENCE [LARGE SCALE GENOMIC DNA]</scope>
    <source>
        <strain evidence="3 4">YIM 48816</strain>
    </source>
</reference>
<proteinExistence type="predicted"/>
<evidence type="ECO:0000313" key="4">
    <source>
        <dbReference type="Proteomes" id="UP000474159"/>
    </source>
</evidence>
<feature type="chain" id="PRO_5026748131" evidence="2">
    <location>
        <begin position="20"/>
        <end position="112"/>
    </location>
</feature>
<dbReference type="AlphaFoldDB" id="A0A6L3SXF1"/>
<feature type="signal peptide" evidence="2">
    <location>
        <begin position="1"/>
        <end position="19"/>
    </location>
</feature>
<dbReference type="RefSeq" id="WP_151001875.1">
    <property type="nucleotide sequence ID" value="NZ_BPQY01000688.1"/>
</dbReference>
<feature type="compositionally biased region" description="Polar residues" evidence="1">
    <location>
        <begin position="46"/>
        <end position="56"/>
    </location>
</feature>
<feature type="compositionally biased region" description="Basic and acidic residues" evidence="1">
    <location>
        <begin position="58"/>
        <end position="70"/>
    </location>
</feature>